<sequence>MLTFIPVLFRRSLTTANLSLFASALFCWASSSWRTEAGTGRLMMVSDLQILRIRMWEIFGAGFVLTLNNLRCYVRLHTFATLNPPGAAARGLALALSL</sequence>
<name>A0A9W7DQC2_9STRA</name>
<dbReference type="EMBL" id="BLQM01000020">
    <property type="protein sequence ID" value="GMH51348.1"/>
    <property type="molecule type" value="Genomic_DNA"/>
</dbReference>
<proteinExistence type="predicted"/>
<dbReference type="AlphaFoldDB" id="A0A9W7DQC2"/>
<dbReference type="Proteomes" id="UP001162640">
    <property type="component" value="Unassembled WGS sequence"/>
</dbReference>
<reference evidence="2" key="1">
    <citation type="journal article" date="2023" name="Commun. Biol.">
        <title>Genome analysis of Parmales, the sister group of diatoms, reveals the evolutionary specialization of diatoms from phago-mixotrophs to photoautotrophs.</title>
        <authorList>
            <person name="Ban H."/>
            <person name="Sato S."/>
            <person name="Yoshikawa S."/>
            <person name="Yamada K."/>
            <person name="Nakamura Y."/>
            <person name="Ichinomiya M."/>
            <person name="Sato N."/>
            <person name="Blanc-Mathieu R."/>
            <person name="Endo H."/>
            <person name="Kuwata A."/>
            <person name="Ogata H."/>
        </authorList>
    </citation>
    <scope>NUCLEOTIDE SEQUENCE [LARGE SCALE GENOMIC DNA]</scope>
</reference>
<evidence type="ECO:0000313" key="2">
    <source>
        <dbReference type="Proteomes" id="UP001162640"/>
    </source>
</evidence>
<comment type="caution">
    <text evidence="1">The sequence shown here is derived from an EMBL/GenBank/DDBJ whole genome shotgun (WGS) entry which is preliminary data.</text>
</comment>
<gene>
    <name evidence="1" type="ORF">TL16_g00991</name>
</gene>
<accession>A0A9W7DQC2</accession>
<protein>
    <submittedName>
        <fullName evidence="1">Uncharacterized protein</fullName>
    </submittedName>
</protein>
<evidence type="ECO:0000313" key="1">
    <source>
        <dbReference type="EMBL" id="GMH51348.1"/>
    </source>
</evidence>
<organism evidence="1 2">
    <name type="scientific">Triparma laevis f. inornata</name>
    <dbReference type="NCBI Taxonomy" id="1714386"/>
    <lineage>
        <taxon>Eukaryota</taxon>
        <taxon>Sar</taxon>
        <taxon>Stramenopiles</taxon>
        <taxon>Ochrophyta</taxon>
        <taxon>Bolidophyceae</taxon>
        <taxon>Parmales</taxon>
        <taxon>Triparmaceae</taxon>
        <taxon>Triparma</taxon>
    </lineage>
</organism>